<dbReference type="SUPFAM" id="SSF54631">
    <property type="entry name" value="CBS-domain pair"/>
    <property type="match status" value="1"/>
</dbReference>
<dbReference type="InterPro" id="IPR000644">
    <property type="entry name" value="CBS_dom"/>
</dbReference>
<dbReference type="Proteomes" id="UP000282957">
    <property type="component" value="Unassembled WGS sequence"/>
</dbReference>
<evidence type="ECO:0000313" key="5">
    <source>
        <dbReference type="Proteomes" id="UP000282957"/>
    </source>
</evidence>
<dbReference type="PANTHER" id="PTHR43080:SF2">
    <property type="entry name" value="CBS DOMAIN-CONTAINING PROTEIN"/>
    <property type="match status" value="1"/>
</dbReference>
<evidence type="ECO:0000313" key="4">
    <source>
        <dbReference type="EMBL" id="RVT98995.1"/>
    </source>
</evidence>
<accession>A0A437MMW4</accession>
<dbReference type="OrthoDB" id="9807125at2"/>
<keyword evidence="5" id="KW-1185">Reference proteome</keyword>
<dbReference type="EMBL" id="SACL01000001">
    <property type="protein sequence ID" value="RVT98995.1"/>
    <property type="molecule type" value="Genomic_DNA"/>
</dbReference>
<dbReference type="SMART" id="SM00116">
    <property type="entry name" value="CBS"/>
    <property type="match status" value="2"/>
</dbReference>
<keyword evidence="1 2" id="KW-0129">CBS domain</keyword>
<dbReference type="Gene3D" id="3.10.580.10">
    <property type="entry name" value="CBS-domain"/>
    <property type="match status" value="1"/>
</dbReference>
<dbReference type="InterPro" id="IPR051257">
    <property type="entry name" value="Diverse_CBS-Domain"/>
</dbReference>
<dbReference type="RefSeq" id="WP_127785582.1">
    <property type="nucleotide sequence ID" value="NZ_SACL01000001.1"/>
</dbReference>
<dbReference type="CDD" id="cd02205">
    <property type="entry name" value="CBS_pair_SF"/>
    <property type="match status" value="1"/>
</dbReference>
<dbReference type="Pfam" id="PF00571">
    <property type="entry name" value="CBS"/>
    <property type="match status" value="2"/>
</dbReference>
<comment type="caution">
    <text evidence="4">The sequence shown here is derived from an EMBL/GenBank/DDBJ whole genome shotgun (WGS) entry which is preliminary data.</text>
</comment>
<evidence type="ECO:0000256" key="1">
    <source>
        <dbReference type="ARBA" id="ARBA00023122"/>
    </source>
</evidence>
<dbReference type="PROSITE" id="PS51371">
    <property type="entry name" value="CBS"/>
    <property type="match status" value="2"/>
</dbReference>
<gene>
    <name evidence="4" type="ORF">EOD42_02480</name>
</gene>
<feature type="domain" description="CBS" evidence="3">
    <location>
        <begin position="76"/>
        <end position="131"/>
    </location>
</feature>
<evidence type="ECO:0000256" key="2">
    <source>
        <dbReference type="PROSITE-ProRule" id="PRU00703"/>
    </source>
</evidence>
<dbReference type="InterPro" id="IPR046342">
    <property type="entry name" value="CBS_dom_sf"/>
</dbReference>
<protein>
    <submittedName>
        <fullName evidence="4">CBS domain-containing protein</fullName>
    </submittedName>
</protein>
<sequence>MPSRCMHELVRDQKPLVMPPETSVKDAAAAMLARRVGAVLVARADGRLLGIFTGRDALRCLAGADDTRTCTLASVMTASPLTLPPEADAMEALRLLNDAGVRHMPIVQNGKVAGIVSRYDFRAMEHGRLEEETGYFEMLR</sequence>
<proteinExistence type="predicted"/>
<feature type="domain" description="CBS" evidence="3">
    <location>
        <begin position="9"/>
        <end position="67"/>
    </location>
</feature>
<organism evidence="4 5">
    <name type="scientific">Rhodovarius crocodyli</name>
    <dbReference type="NCBI Taxonomy" id="1979269"/>
    <lineage>
        <taxon>Bacteria</taxon>
        <taxon>Pseudomonadati</taxon>
        <taxon>Pseudomonadota</taxon>
        <taxon>Alphaproteobacteria</taxon>
        <taxon>Acetobacterales</taxon>
        <taxon>Roseomonadaceae</taxon>
        <taxon>Rhodovarius</taxon>
    </lineage>
</organism>
<name>A0A437MMW4_9PROT</name>
<evidence type="ECO:0000259" key="3">
    <source>
        <dbReference type="PROSITE" id="PS51371"/>
    </source>
</evidence>
<dbReference type="PANTHER" id="PTHR43080">
    <property type="entry name" value="CBS DOMAIN-CONTAINING PROTEIN CBSX3, MITOCHONDRIAL"/>
    <property type="match status" value="1"/>
</dbReference>
<dbReference type="AlphaFoldDB" id="A0A437MMW4"/>
<reference evidence="4 5" key="1">
    <citation type="submission" date="2019-01" db="EMBL/GenBank/DDBJ databases">
        <authorList>
            <person name="Chen W.-M."/>
        </authorList>
    </citation>
    <scope>NUCLEOTIDE SEQUENCE [LARGE SCALE GENOMIC DNA]</scope>
    <source>
        <strain evidence="4 5">CCP-6</strain>
    </source>
</reference>